<evidence type="ECO:0000256" key="2">
    <source>
        <dbReference type="SAM" id="SignalP"/>
    </source>
</evidence>
<feature type="chain" id="PRO_5041958977" evidence="2">
    <location>
        <begin position="24"/>
        <end position="194"/>
    </location>
</feature>
<dbReference type="Proteomes" id="UP001216390">
    <property type="component" value="Chromosome"/>
</dbReference>
<protein>
    <submittedName>
        <fullName evidence="3">Uncharacterized protein</fullName>
    </submittedName>
</protein>
<feature type="signal peptide" evidence="2">
    <location>
        <begin position="1"/>
        <end position="23"/>
    </location>
</feature>
<dbReference type="RefSeq" id="WP_272734556.1">
    <property type="nucleotide sequence ID" value="NZ_CP116942.1"/>
</dbReference>
<evidence type="ECO:0000313" key="4">
    <source>
        <dbReference type="Proteomes" id="UP001216390"/>
    </source>
</evidence>
<sequence length="194" mass="18911">MRTTRAMATGAVALALVVGGAGCGAIAEKATEKAVEKASGCEDIDASGEQVGAECDGVSANVDADGNVAVTDEDGNSIDASADGSAALPEGWPAELAPPADARITSATVSGDDLGVTAALDGDVAEVFSGIKGQLEQAGYTIESDTVTDAAEGTVASATASGPEHDATVSVTSNYGDTSLGSVLVVYNLTRAAG</sequence>
<dbReference type="PROSITE" id="PS51257">
    <property type="entry name" value="PROKAR_LIPOPROTEIN"/>
    <property type="match status" value="1"/>
</dbReference>
<dbReference type="EMBL" id="CP116942">
    <property type="protein sequence ID" value="WCO65031.1"/>
    <property type="molecule type" value="Genomic_DNA"/>
</dbReference>
<name>A0AAF0BQN9_9ACTN</name>
<dbReference type="KEGG" id="ima:PO878_11025"/>
<feature type="region of interest" description="Disordered" evidence="1">
    <location>
        <begin position="72"/>
        <end position="92"/>
    </location>
</feature>
<proteinExistence type="predicted"/>
<keyword evidence="2" id="KW-0732">Signal</keyword>
<gene>
    <name evidence="3" type="ORF">PO878_11025</name>
</gene>
<evidence type="ECO:0000313" key="3">
    <source>
        <dbReference type="EMBL" id="WCO65031.1"/>
    </source>
</evidence>
<accession>A0AAF0BQN9</accession>
<evidence type="ECO:0000256" key="1">
    <source>
        <dbReference type="SAM" id="MobiDB-lite"/>
    </source>
</evidence>
<dbReference type="AlphaFoldDB" id="A0AAF0BQN9"/>
<keyword evidence="4" id="KW-1185">Reference proteome</keyword>
<reference evidence="3" key="1">
    <citation type="submission" date="2023-01" db="EMBL/GenBank/DDBJ databases">
        <title>The diversity of Class Acidimicrobiia in South China Sea sediment environments and the proposal of Iamia marina sp. nov., a novel species of the genus Iamia.</title>
        <authorList>
            <person name="He Y."/>
            <person name="Tian X."/>
        </authorList>
    </citation>
    <scope>NUCLEOTIDE SEQUENCE</scope>
    <source>
        <strain evidence="3">DSM 19957</strain>
    </source>
</reference>
<organism evidence="3 4">
    <name type="scientific">Iamia majanohamensis</name>
    <dbReference type="NCBI Taxonomy" id="467976"/>
    <lineage>
        <taxon>Bacteria</taxon>
        <taxon>Bacillati</taxon>
        <taxon>Actinomycetota</taxon>
        <taxon>Acidimicrobiia</taxon>
        <taxon>Acidimicrobiales</taxon>
        <taxon>Iamiaceae</taxon>
        <taxon>Iamia</taxon>
    </lineage>
</organism>